<feature type="domain" description="AAA+ ATPase" evidence="4">
    <location>
        <begin position="212"/>
        <end position="395"/>
    </location>
</feature>
<dbReference type="InterPro" id="IPR001208">
    <property type="entry name" value="MCM_dom"/>
</dbReference>
<evidence type="ECO:0000259" key="4">
    <source>
        <dbReference type="SMART" id="SM00382"/>
    </source>
</evidence>
<dbReference type="SMART" id="SM00382">
    <property type="entry name" value="AAA"/>
    <property type="match status" value="1"/>
</dbReference>
<dbReference type="InterPro" id="IPR014721">
    <property type="entry name" value="Ribsml_uS5_D2-typ_fold_subgr"/>
</dbReference>
<dbReference type="InterPro" id="IPR045006">
    <property type="entry name" value="CHLI-like"/>
</dbReference>
<dbReference type="EMBL" id="MNUJ01000010">
    <property type="protein sequence ID" value="OIN90111.1"/>
    <property type="molecule type" value="Genomic_DNA"/>
</dbReference>
<gene>
    <name evidence="5" type="ORF">AUJ40_00545</name>
</gene>
<reference evidence="5 6" key="1">
    <citation type="journal article" date="2016" name="Environ. Microbiol.">
        <title>Genomic resolution of a cold subsurface aquifer community provides metabolic insights for novel microbes adapted to high CO concentrations.</title>
        <authorList>
            <person name="Probst A.J."/>
            <person name="Castelle C.J."/>
            <person name="Singh A."/>
            <person name="Brown C.T."/>
            <person name="Anantharaman K."/>
            <person name="Sharon I."/>
            <person name="Hug L.A."/>
            <person name="Burstein D."/>
            <person name="Emerson J.B."/>
            <person name="Thomas B.C."/>
            <person name="Banfield J.F."/>
        </authorList>
    </citation>
    <scope>NUCLEOTIDE SEQUENCE [LARGE SCALE GENOMIC DNA]</scope>
    <source>
        <strain evidence="5">CG1_02_42_45</strain>
    </source>
</reference>
<evidence type="ECO:0000313" key="6">
    <source>
        <dbReference type="Proteomes" id="UP000182753"/>
    </source>
</evidence>
<comment type="similarity">
    <text evidence="1">Belongs to the Mg-chelatase subunits D/I family. ComM subfamily.</text>
</comment>
<organism evidence="5 6">
    <name type="scientific">Candidatus Berkelbacteria bacterium CG1_02_42_45</name>
    <dbReference type="NCBI Taxonomy" id="1805036"/>
    <lineage>
        <taxon>Bacteria</taxon>
        <taxon>Candidatus Berkelbacteria</taxon>
    </lineage>
</organism>
<dbReference type="AlphaFoldDB" id="A0A1J4RT79"/>
<dbReference type="Pfam" id="PF01078">
    <property type="entry name" value="Mg_chelatase"/>
    <property type="match status" value="1"/>
</dbReference>
<keyword evidence="2" id="KW-0547">Nucleotide-binding</keyword>
<dbReference type="Gene3D" id="3.30.230.10">
    <property type="match status" value="1"/>
</dbReference>
<dbReference type="Pfam" id="PF13335">
    <property type="entry name" value="Mg_chelatase_C"/>
    <property type="match status" value="1"/>
</dbReference>
<dbReference type="InterPro" id="IPR025158">
    <property type="entry name" value="Mg_chelat-rel_C"/>
</dbReference>
<dbReference type="PRINTS" id="PR01657">
    <property type="entry name" value="MCMFAMILY"/>
</dbReference>
<dbReference type="PANTHER" id="PTHR32039:SF7">
    <property type="entry name" value="COMPETENCE PROTEIN COMM"/>
    <property type="match status" value="1"/>
</dbReference>
<dbReference type="GO" id="GO:0003677">
    <property type="term" value="F:DNA binding"/>
    <property type="evidence" value="ECO:0007669"/>
    <property type="project" value="InterPro"/>
</dbReference>
<dbReference type="SUPFAM" id="SSF54211">
    <property type="entry name" value="Ribosomal protein S5 domain 2-like"/>
    <property type="match status" value="1"/>
</dbReference>
<comment type="caution">
    <text evidence="5">The sequence shown here is derived from an EMBL/GenBank/DDBJ whole genome shotgun (WGS) entry which is preliminary data.</text>
</comment>
<dbReference type="NCBIfam" id="TIGR00368">
    <property type="entry name" value="YifB family Mg chelatase-like AAA ATPase"/>
    <property type="match status" value="1"/>
</dbReference>
<dbReference type="InterPro" id="IPR027417">
    <property type="entry name" value="P-loop_NTPase"/>
</dbReference>
<evidence type="ECO:0000256" key="2">
    <source>
        <dbReference type="ARBA" id="ARBA00022741"/>
    </source>
</evidence>
<dbReference type="InterPro" id="IPR004482">
    <property type="entry name" value="Mg_chelat-rel"/>
</dbReference>
<dbReference type="PANTHER" id="PTHR32039">
    <property type="entry name" value="MAGNESIUM-CHELATASE SUBUNIT CHLI"/>
    <property type="match status" value="1"/>
</dbReference>
<sequence>MKYGKVLCASLNGIDAILTEVEVDISGGLPGFAVVGMAGKSVGEAKDRVRGALKHSGFKIPAERITINLAPADLKKEGTHYDLAIAICILSACGGIENAIIPQDVMFIGELSLNGKVRGVKGVLVMAELAQNMKMKYLVLPKQNLREASLIQGINLVPIEYLKELVLMLEAGKLLTQKASIKITHKIDSEYDFSLIRGQESAKRALTIASAGGHNLLMSGPPGTGKTLLARTIPTILPTLSKEEMLEVTKIYSVTGKLPKNQAVITQSPFRSPHHTASHVALVGGGSSASPGEVTLAHRGVLFLDEIPEFHRQTLEALRQPLEDGVITVSRASGTLTFPAKFMLIASSNPCPCGYLGDPKKECSCTPMQIIHYQKKLSGPLLDRIDMKIVVERFDTKKFAGKVAEGESDEIRAKVTKARNIQRKRYAKIKAMTNADLKIKNIEGYCQIPETEKMYLIRSMENSNLSARGYHKILKIARTIADLDQSEKIKQKHLFEALSYYDNQALNM</sequence>
<proteinExistence type="inferred from homology"/>
<keyword evidence="3" id="KW-0067">ATP-binding</keyword>
<dbReference type="InterPro" id="IPR000523">
    <property type="entry name" value="Mg_chelatse_chII-like_cat_dom"/>
</dbReference>
<name>A0A1J4RT79_9BACT</name>
<dbReference type="SUPFAM" id="SSF52540">
    <property type="entry name" value="P-loop containing nucleoside triphosphate hydrolases"/>
    <property type="match status" value="1"/>
</dbReference>
<accession>A0A1J4RT79</accession>
<dbReference type="InterPro" id="IPR020568">
    <property type="entry name" value="Ribosomal_Su5_D2-typ_SF"/>
</dbReference>
<dbReference type="InterPro" id="IPR003593">
    <property type="entry name" value="AAA+_ATPase"/>
</dbReference>
<protein>
    <recommendedName>
        <fullName evidence="4">AAA+ ATPase domain-containing protein</fullName>
    </recommendedName>
</protein>
<evidence type="ECO:0000256" key="1">
    <source>
        <dbReference type="ARBA" id="ARBA00006354"/>
    </source>
</evidence>
<evidence type="ECO:0000313" key="5">
    <source>
        <dbReference type="EMBL" id="OIN90111.1"/>
    </source>
</evidence>
<dbReference type="Proteomes" id="UP000182753">
    <property type="component" value="Unassembled WGS sequence"/>
</dbReference>
<dbReference type="Pfam" id="PF13541">
    <property type="entry name" value="ChlI"/>
    <property type="match status" value="1"/>
</dbReference>
<dbReference type="Gene3D" id="3.40.50.300">
    <property type="entry name" value="P-loop containing nucleotide triphosphate hydrolases"/>
    <property type="match status" value="1"/>
</dbReference>
<dbReference type="GO" id="GO:0005524">
    <property type="term" value="F:ATP binding"/>
    <property type="evidence" value="ECO:0007669"/>
    <property type="project" value="UniProtKB-KW"/>
</dbReference>
<evidence type="ECO:0000256" key="3">
    <source>
        <dbReference type="ARBA" id="ARBA00022840"/>
    </source>
</evidence>